<reference evidence="1 2" key="1">
    <citation type="submission" date="2018-08" db="EMBL/GenBank/DDBJ databases">
        <title>Paenibacillus sp. M4BSY-1, whole genome shotgun sequence.</title>
        <authorList>
            <person name="Tuo L."/>
        </authorList>
    </citation>
    <scope>NUCLEOTIDE SEQUENCE [LARGE SCALE GENOMIC DNA]</scope>
    <source>
        <strain evidence="1 2">M4BSY-1</strain>
    </source>
</reference>
<sequence length="122" mass="14520">MKAKWTTFIGDFVCESFIDLFYELLQFKMFHRLVSTKDIGTAQESRKVRNMAMMNQWILRFEQLQELAELEFAEKAVAFFDFIATYRRSGRMNTRMNRTMRRAAPYRSLLITSPRGLSSRLL</sequence>
<dbReference type="RefSeq" id="WP_116042786.1">
    <property type="nucleotide sequence ID" value="NZ_QUBQ01000001.1"/>
</dbReference>
<evidence type="ECO:0000313" key="1">
    <source>
        <dbReference type="EMBL" id="REK76091.1"/>
    </source>
</evidence>
<name>A0A371PIP8_9BACL</name>
<comment type="caution">
    <text evidence="1">The sequence shown here is derived from an EMBL/GenBank/DDBJ whole genome shotgun (WGS) entry which is preliminary data.</text>
</comment>
<protein>
    <submittedName>
        <fullName evidence="1">Uncharacterized protein</fullName>
    </submittedName>
</protein>
<dbReference type="EMBL" id="QUBQ01000001">
    <property type="protein sequence ID" value="REK76091.1"/>
    <property type="molecule type" value="Genomic_DNA"/>
</dbReference>
<organism evidence="1 2">
    <name type="scientific">Paenibacillus paeoniae</name>
    <dbReference type="NCBI Taxonomy" id="2292705"/>
    <lineage>
        <taxon>Bacteria</taxon>
        <taxon>Bacillati</taxon>
        <taxon>Bacillota</taxon>
        <taxon>Bacilli</taxon>
        <taxon>Bacillales</taxon>
        <taxon>Paenibacillaceae</taxon>
        <taxon>Paenibacillus</taxon>
    </lineage>
</organism>
<evidence type="ECO:0000313" key="2">
    <source>
        <dbReference type="Proteomes" id="UP000261905"/>
    </source>
</evidence>
<proteinExistence type="predicted"/>
<dbReference type="AlphaFoldDB" id="A0A371PIP8"/>
<keyword evidence="2" id="KW-1185">Reference proteome</keyword>
<gene>
    <name evidence="1" type="ORF">DX130_03220</name>
</gene>
<accession>A0A371PIP8</accession>
<dbReference type="Proteomes" id="UP000261905">
    <property type="component" value="Unassembled WGS sequence"/>
</dbReference>